<accession>A0A3G5A3K5</accession>
<protein>
    <submittedName>
        <fullName evidence="1">Uncharacterized protein</fullName>
    </submittedName>
</protein>
<reference evidence="1" key="1">
    <citation type="submission" date="2018-10" db="EMBL/GenBank/DDBJ databases">
        <title>Hidden diversity of soil giant viruses.</title>
        <authorList>
            <person name="Schulz F."/>
            <person name="Alteio L."/>
            <person name="Goudeau D."/>
            <person name="Ryan E.M."/>
            <person name="Malmstrom R.R."/>
            <person name="Blanchard J."/>
            <person name="Woyke T."/>
        </authorList>
    </citation>
    <scope>NUCLEOTIDE SEQUENCE</scope>
    <source>
        <strain evidence="1">HAV1</strain>
    </source>
</reference>
<sequence>MLERNCCDSIEYIECQIVKINIKIEKIIGVLGKQDARIKALVAKVGDIQTQLNDLMAVVGTQGKEIADLTGRVNNLAMDVSELQFDVAIQAANILALQLPTLGQFPASLNSGSLIIFSQNVPPIERNIGLTSPDSDGLIISNPATGPSSSGIYQCFYSLDVTNATTGVDIFYKVLIIIDSVTVFTSGTTQNTVNNNLLGNPELKITIPEEGVVTLQVELVTTGAVDSVVLPSSYVNLHKISD</sequence>
<gene>
    <name evidence="1" type="ORF">Harvfovirus59_5</name>
</gene>
<proteinExistence type="predicted"/>
<dbReference type="Gene3D" id="1.20.5.340">
    <property type="match status" value="1"/>
</dbReference>
<name>A0A3G5A3K5_9VIRU</name>
<dbReference type="EMBL" id="MK072301">
    <property type="protein sequence ID" value="AYV81760.1"/>
    <property type="molecule type" value="Genomic_DNA"/>
</dbReference>
<organism evidence="1">
    <name type="scientific">Harvfovirus sp</name>
    <dbReference type="NCBI Taxonomy" id="2487768"/>
    <lineage>
        <taxon>Viruses</taxon>
        <taxon>Varidnaviria</taxon>
        <taxon>Bamfordvirae</taxon>
        <taxon>Nucleocytoviricota</taxon>
        <taxon>Megaviricetes</taxon>
        <taxon>Imitervirales</taxon>
        <taxon>Mimiviridae</taxon>
        <taxon>Klosneuvirinae</taxon>
    </lineage>
</organism>
<evidence type="ECO:0000313" key="1">
    <source>
        <dbReference type="EMBL" id="AYV81760.1"/>
    </source>
</evidence>